<dbReference type="SUPFAM" id="SSF50494">
    <property type="entry name" value="Trypsin-like serine proteases"/>
    <property type="match status" value="1"/>
</dbReference>
<keyword evidence="5" id="KW-0720">Serine protease</keyword>
<dbReference type="Pfam" id="PF02983">
    <property type="entry name" value="Pro_Al_protease"/>
    <property type="match status" value="1"/>
</dbReference>
<evidence type="ECO:0000256" key="6">
    <source>
        <dbReference type="ARBA" id="ARBA00023145"/>
    </source>
</evidence>
<sequence>MRKSCLLTLIGATLVAIVLVVATTIVLTSDEWNLETLRSAPAGGEELTEEIDDVLGEQLAALEDSLGLDTEEVLALLEQQEEAASLADDLRTELDDTFGGAVFDSATGTLTVQVTEEAAAAEVEQAGAEPELVTHAEHELTGVLAQLDDTEPVEGVTSWYIDVPENTVVIETLPEAAEDGAEVLTAAGIDQADATGSGDGAVQVIPGAQQPELFDATAPPDGDAEQSPEQSDGANVVGGAEYQAGLGLCSVGFAVEGGFVTAGHCGTEGTPTVDPDGVVAGAEFPDADMGWVDTDAAWTPSPWVMDYQPDNGAIAITGAEEAPVGAEVCRSGGTTGWHCGTIKATNETVHYPEGTVHGLTRTSACAEPGDSGGSWLAGTQAQGVTSGGSGDCVLGGTTYFQPLNPILDEWNLELLTNDLADPQPPEVPDPGDVGAAEPDATPPATPAPDAPQSEREEQDAPGAQSGDQDPAELPEPTP</sequence>
<dbReference type="InterPro" id="IPR043504">
    <property type="entry name" value="Peptidase_S1_PA_chymotrypsin"/>
</dbReference>
<dbReference type="InterPro" id="IPR009003">
    <property type="entry name" value="Peptidase_S1_PA"/>
</dbReference>
<feature type="region of interest" description="Disordered" evidence="8">
    <location>
        <begin position="418"/>
        <end position="478"/>
    </location>
</feature>
<dbReference type="RefSeq" id="WP_310913664.1">
    <property type="nucleotide sequence ID" value="NZ_JAVLVT010000010.1"/>
</dbReference>
<keyword evidence="11" id="KW-1185">Reference proteome</keyword>
<organism evidence="10 11">
    <name type="scientific">Lipingzhangella rawalii</name>
    <dbReference type="NCBI Taxonomy" id="2055835"/>
    <lineage>
        <taxon>Bacteria</taxon>
        <taxon>Bacillati</taxon>
        <taxon>Actinomycetota</taxon>
        <taxon>Actinomycetes</taxon>
        <taxon>Streptosporangiales</taxon>
        <taxon>Nocardiopsidaceae</taxon>
        <taxon>Lipingzhangella</taxon>
    </lineage>
</organism>
<keyword evidence="7" id="KW-1015">Disulfide bond</keyword>
<evidence type="ECO:0000256" key="3">
    <source>
        <dbReference type="ARBA" id="ARBA00022729"/>
    </source>
</evidence>
<dbReference type="PRINTS" id="PR00861">
    <property type="entry name" value="ALYTICPTASE"/>
</dbReference>
<proteinExistence type="inferred from homology"/>
<dbReference type="InterPro" id="IPR004236">
    <property type="entry name" value="Pept_S1_alpha_lytic"/>
</dbReference>
<feature type="region of interest" description="Disordered" evidence="8">
    <location>
        <begin position="212"/>
        <end position="236"/>
    </location>
</feature>
<evidence type="ECO:0000256" key="5">
    <source>
        <dbReference type="ARBA" id="ARBA00022825"/>
    </source>
</evidence>
<dbReference type="Proteomes" id="UP001250214">
    <property type="component" value="Unassembled WGS sequence"/>
</dbReference>
<dbReference type="Gene3D" id="3.30.300.50">
    <property type="match status" value="2"/>
</dbReference>
<reference evidence="11" key="1">
    <citation type="submission" date="2023-07" db="EMBL/GenBank/DDBJ databases">
        <title>Novel species in the genus Lipingzhangella isolated from Sambhar Salt Lake.</title>
        <authorList>
            <person name="Jiya N."/>
            <person name="Kajale S."/>
            <person name="Sharma A."/>
        </authorList>
    </citation>
    <scope>NUCLEOTIDE SEQUENCE [LARGE SCALE GENOMIC DNA]</scope>
    <source>
        <strain evidence="11">LS1_29</strain>
    </source>
</reference>
<evidence type="ECO:0000256" key="2">
    <source>
        <dbReference type="ARBA" id="ARBA00022670"/>
    </source>
</evidence>
<dbReference type="InterPro" id="IPR001316">
    <property type="entry name" value="Pept_S1A_streptogrisin"/>
</dbReference>
<accession>A0ABU2H9Y4</accession>
<feature type="domain" description="Peptidase S1A alpha-lytic prodomain" evidence="9">
    <location>
        <begin position="138"/>
        <end position="190"/>
    </location>
</feature>
<keyword evidence="3" id="KW-0732">Signal</keyword>
<evidence type="ECO:0000256" key="4">
    <source>
        <dbReference type="ARBA" id="ARBA00022801"/>
    </source>
</evidence>
<evidence type="ECO:0000256" key="8">
    <source>
        <dbReference type="SAM" id="MobiDB-lite"/>
    </source>
</evidence>
<gene>
    <name evidence="10" type="ORF">RIF23_17515</name>
</gene>
<feature type="compositionally biased region" description="Pro residues" evidence="8">
    <location>
        <begin position="440"/>
        <end position="449"/>
    </location>
</feature>
<evidence type="ECO:0000259" key="9">
    <source>
        <dbReference type="Pfam" id="PF02983"/>
    </source>
</evidence>
<keyword evidence="2" id="KW-0645">Protease</keyword>
<dbReference type="InterPro" id="IPR035070">
    <property type="entry name" value="Streptogrisin_prodomain"/>
</dbReference>
<evidence type="ECO:0000313" key="11">
    <source>
        <dbReference type="Proteomes" id="UP001250214"/>
    </source>
</evidence>
<evidence type="ECO:0000313" key="10">
    <source>
        <dbReference type="EMBL" id="MDS1272091.1"/>
    </source>
</evidence>
<dbReference type="CDD" id="cd21112">
    <property type="entry name" value="alphaLP-like"/>
    <property type="match status" value="1"/>
</dbReference>
<evidence type="ECO:0000256" key="7">
    <source>
        <dbReference type="ARBA" id="ARBA00023157"/>
    </source>
</evidence>
<keyword evidence="4" id="KW-0378">Hydrolase</keyword>
<name>A0ABU2H9Y4_9ACTN</name>
<comment type="similarity">
    <text evidence="1">Belongs to the peptidase S1 family.</text>
</comment>
<dbReference type="EMBL" id="JAVLVT010000010">
    <property type="protein sequence ID" value="MDS1272091.1"/>
    <property type="molecule type" value="Genomic_DNA"/>
</dbReference>
<comment type="caution">
    <text evidence="10">The sequence shown here is derived from an EMBL/GenBank/DDBJ whole genome shotgun (WGS) entry which is preliminary data.</text>
</comment>
<evidence type="ECO:0000256" key="1">
    <source>
        <dbReference type="ARBA" id="ARBA00007664"/>
    </source>
</evidence>
<dbReference type="Gene3D" id="2.40.10.10">
    <property type="entry name" value="Trypsin-like serine proteases"/>
    <property type="match status" value="2"/>
</dbReference>
<protein>
    <submittedName>
        <fullName evidence="10">S1 family peptidase</fullName>
    </submittedName>
</protein>
<keyword evidence="6" id="KW-0865">Zymogen</keyword>